<keyword evidence="2" id="KW-1185">Reference proteome</keyword>
<organism evidence="1 2">
    <name type="scientific">Anatilimnocola aggregata</name>
    <dbReference type="NCBI Taxonomy" id="2528021"/>
    <lineage>
        <taxon>Bacteria</taxon>
        <taxon>Pseudomonadati</taxon>
        <taxon>Planctomycetota</taxon>
        <taxon>Planctomycetia</taxon>
        <taxon>Pirellulales</taxon>
        <taxon>Pirellulaceae</taxon>
        <taxon>Anatilimnocola</taxon>
    </lineage>
</organism>
<evidence type="ECO:0000313" key="2">
    <source>
        <dbReference type="Proteomes" id="UP000315017"/>
    </source>
</evidence>
<dbReference type="KEGG" id="aagg:ETAA8_31280"/>
<sequence length="78" mass="7868">MSSASGQSLNPAGVIGCHPRFYQWGNAYPVGSPELGLTAGGHSGDCLYLSSPLPFCGSTGLCGLRTAGELDVLEAAPV</sequence>
<proteinExistence type="predicted"/>
<evidence type="ECO:0000313" key="1">
    <source>
        <dbReference type="EMBL" id="QDU28036.1"/>
    </source>
</evidence>
<dbReference type="RefSeq" id="WP_145089653.1">
    <property type="nucleotide sequence ID" value="NZ_CP036274.1"/>
</dbReference>
<dbReference type="Proteomes" id="UP000315017">
    <property type="component" value="Chromosome"/>
</dbReference>
<reference evidence="1 2" key="1">
    <citation type="submission" date="2019-02" db="EMBL/GenBank/DDBJ databases">
        <title>Deep-cultivation of Planctomycetes and their phenomic and genomic characterization uncovers novel biology.</title>
        <authorList>
            <person name="Wiegand S."/>
            <person name="Jogler M."/>
            <person name="Boedeker C."/>
            <person name="Pinto D."/>
            <person name="Vollmers J."/>
            <person name="Rivas-Marin E."/>
            <person name="Kohn T."/>
            <person name="Peeters S.H."/>
            <person name="Heuer A."/>
            <person name="Rast P."/>
            <person name="Oberbeckmann S."/>
            <person name="Bunk B."/>
            <person name="Jeske O."/>
            <person name="Meyerdierks A."/>
            <person name="Storesund J.E."/>
            <person name="Kallscheuer N."/>
            <person name="Luecker S."/>
            <person name="Lage O.M."/>
            <person name="Pohl T."/>
            <person name="Merkel B.J."/>
            <person name="Hornburger P."/>
            <person name="Mueller R.-W."/>
            <person name="Bruemmer F."/>
            <person name="Labrenz M."/>
            <person name="Spormann A.M."/>
            <person name="Op den Camp H."/>
            <person name="Overmann J."/>
            <person name="Amann R."/>
            <person name="Jetten M.S.M."/>
            <person name="Mascher T."/>
            <person name="Medema M.H."/>
            <person name="Devos D.P."/>
            <person name="Kaster A.-K."/>
            <person name="Ovreas L."/>
            <person name="Rohde M."/>
            <person name="Galperin M.Y."/>
            <person name="Jogler C."/>
        </authorList>
    </citation>
    <scope>NUCLEOTIDE SEQUENCE [LARGE SCALE GENOMIC DNA]</scope>
    <source>
        <strain evidence="1 2">ETA_A8</strain>
    </source>
</reference>
<dbReference type="EMBL" id="CP036274">
    <property type="protein sequence ID" value="QDU28036.1"/>
    <property type="molecule type" value="Genomic_DNA"/>
</dbReference>
<protein>
    <submittedName>
        <fullName evidence="1">Uncharacterized protein</fullName>
    </submittedName>
</protein>
<accession>A0A517YCR7</accession>
<name>A0A517YCR7_9BACT</name>
<gene>
    <name evidence="1" type="ORF">ETAA8_31280</name>
</gene>
<dbReference type="AlphaFoldDB" id="A0A517YCR7"/>